<dbReference type="RefSeq" id="WP_004812242.1">
    <property type="nucleotide sequence ID" value="NZ_KB849450.1"/>
</dbReference>
<evidence type="ECO:0000256" key="1">
    <source>
        <dbReference type="SAM" id="SignalP"/>
    </source>
</evidence>
<keyword evidence="3" id="KW-1185">Reference proteome</keyword>
<keyword evidence="1" id="KW-0732">Signal</keyword>
<organism evidence="2 3">
    <name type="scientific">Acinetobacter schindleri NIPH 900</name>
    <dbReference type="NCBI Taxonomy" id="1217675"/>
    <lineage>
        <taxon>Bacteria</taxon>
        <taxon>Pseudomonadati</taxon>
        <taxon>Pseudomonadota</taxon>
        <taxon>Gammaproteobacteria</taxon>
        <taxon>Moraxellales</taxon>
        <taxon>Moraxellaceae</taxon>
        <taxon>Acinetobacter</taxon>
    </lineage>
</organism>
<dbReference type="Proteomes" id="UP000018438">
    <property type="component" value="Unassembled WGS sequence"/>
</dbReference>
<protein>
    <recommendedName>
        <fullName evidence="4">PepSY domain-containing protein</fullName>
    </recommendedName>
</protein>
<feature type="chain" id="PRO_5004135171" description="PepSY domain-containing protein" evidence="1">
    <location>
        <begin position="19"/>
        <end position="97"/>
    </location>
</feature>
<accession>N8WQY5</accession>
<gene>
    <name evidence="2" type="ORF">F965_00348</name>
</gene>
<dbReference type="PATRIC" id="fig|1217675.3.peg.338"/>
<proteinExistence type="predicted"/>
<dbReference type="EMBL" id="APPI01000008">
    <property type="protein sequence ID" value="ENV14482.1"/>
    <property type="molecule type" value="Genomic_DNA"/>
</dbReference>
<evidence type="ECO:0000313" key="2">
    <source>
        <dbReference type="EMBL" id="ENV14482.1"/>
    </source>
</evidence>
<evidence type="ECO:0000313" key="3">
    <source>
        <dbReference type="Proteomes" id="UP000018438"/>
    </source>
</evidence>
<sequence length="97" mass="11533">MFKLFCILMLCASQQVFAGFENLKKIEIEELTFKEIIRSLYEGQFTQGKITEIDYEDGESFSLYDKNQKRKDIENSTLLKKPKKLDKLENHYMHSDQ</sequence>
<reference evidence="2 3" key="1">
    <citation type="submission" date="2013-02" db="EMBL/GenBank/DDBJ databases">
        <title>The Genome Sequence of Acinetobacter schindleri NIPH 900.</title>
        <authorList>
            <consortium name="The Broad Institute Genome Sequencing Platform"/>
            <consortium name="The Broad Institute Genome Sequencing Center for Infectious Disease"/>
            <person name="Cerqueira G."/>
            <person name="Feldgarden M."/>
            <person name="Courvalin P."/>
            <person name="Perichon B."/>
            <person name="Grillot-Courvalin C."/>
            <person name="Clermont D."/>
            <person name="Rocha E."/>
            <person name="Yoon E.-J."/>
            <person name="Nemec A."/>
            <person name="Walker B."/>
            <person name="Young S.K."/>
            <person name="Zeng Q."/>
            <person name="Gargeya S."/>
            <person name="Fitzgerald M."/>
            <person name="Haas B."/>
            <person name="Abouelleil A."/>
            <person name="Alvarado L."/>
            <person name="Arachchi H.M."/>
            <person name="Berlin A.M."/>
            <person name="Chapman S.B."/>
            <person name="Dewar J."/>
            <person name="Goldberg J."/>
            <person name="Griggs A."/>
            <person name="Gujja S."/>
            <person name="Hansen M."/>
            <person name="Howarth C."/>
            <person name="Imamovic A."/>
            <person name="Larimer J."/>
            <person name="McCowan C."/>
            <person name="Murphy C."/>
            <person name="Neiman D."/>
            <person name="Pearson M."/>
            <person name="Priest M."/>
            <person name="Roberts A."/>
            <person name="Saif S."/>
            <person name="Shea T."/>
            <person name="Sisk P."/>
            <person name="Sykes S."/>
            <person name="Wortman J."/>
            <person name="Nusbaum C."/>
            <person name="Birren B."/>
        </authorList>
    </citation>
    <scope>NUCLEOTIDE SEQUENCE [LARGE SCALE GENOMIC DNA]</scope>
    <source>
        <strain evidence="2 3">NIPH 900</strain>
    </source>
</reference>
<comment type="caution">
    <text evidence="2">The sequence shown here is derived from an EMBL/GenBank/DDBJ whole genome shotgun (WGS) entry which is preliminary data.</text>
</comment>
<name>N8WQY5_9GAMM</name>
<dbReference type="HOGENOM" id="CLU_2340465_0_0_6"/>
<dbReference type="AlphaFoldDB" id="N8WQY5"/>
<feature type="signal peptide" evidence="1">
    <location>
        <begin position="1"/>
        <end position="18"/>
    </location>
</feature>
<evidence type="ECO:0008006" key="4">
    <source>
        <dbReference type="Google" id="ProtNLM"/>
    </source>
</evidence>